<dbReference type="Pfam" id="PF02565">
    <property type="entry name" value="RecO_C"/>
    <property type="match status" value="1"/>
</dbReference>
<organism evidence="10 11">
    <name type="scientific">Aliiglaciecola lipolytica E3</name>
    <dbReference type="NCBI Taxonomy" id="1127673"/>
    <lineage>
        <taxon>Bacteria</taxon>
        <taxon>Pseudomonadati</taxon>
        <taxon>Pseudomonadota</taxon>
        <taxon>Gammaproteobacteria</taxon>
        <taxon>Alteromonadales</taxon>
        <taxon>Alteromonadaceae</taxon>
        <taxon>Aliiglaciecola</taxon>
    </lineage>
</organism>
<dbReference type="GO" id="GO:0043590">
    <property type="term" value="C:bacterial nucleoid"/>
    <property type="evidence" value="ECO:0007669"/>
    <property type="project" value="TreeGrafter"/>
</dbReference>
<evidence type="ECO:0000256" key="8">
    <source>
        <dbReference type="HAMAP-Rule" id="MF_00201"/>
    </source>
</evidence>
<dbReference type="PANTHER" id="PTHR33991">
    <property type="entry name" value="DNA REPAIR PROTEIN RECO"/>
    <property type="match status" value="1"/>
</dbReference>
<dbReference type="NCBIfam" id="TIGR00613">
    <property type="entry name" value="reco"/>
    <property type="match status" value="1"/>
</dbReference>
<keyword evidence="6 8" id="KW-0234">DNA repair</keyword>
<evidence type="ECO:0000256" key="4">
    <source>
        <dbReference type="ARBA" id="ARBA00022763"/>
    </source>
</evidence>
<evidence type="ECO:0000259" key="9">
    <source>
        <dbReference type="Pfam" id="PF11967"/>
    </source>
</evidence>
<evidence type="ECO:0000256" key="2">
    <source>
        <dbReference type="ARBA" id="ARBA00007452"/>
    </source>
</evidence>
<keyword evidence="4 8" id="KW-0227">DNA damage</keyword>
<evidence type="ECO:0000256" key="3">
    <source>
        <dbReference type="ARBA" id="ARBA00021310"/>
    </source>
</evidence>
<evidence type="ECO:0000313" key="11">
    <source>
        <dbReference type="Proteomes" id="UP000006334"/>
    </source>
</evidence>
<dbReference type="AlphaFoldDB" id="K6XV95"/>
<dbReference type="STRING" id="1127673.GLIP_2980"/>
<dbReference type="GO" id="GO:0006302">
    <property type="term" value="P:double-strand break repair"/>
    <property type="evidence" value="ECO:0007669"/>
    <property type="project" value="TreeGrafter"/>
</dbReference>
<dbReference type="Proteomes" id="UP000006334">
    <property type="component" value="Unassembled WGS sequence"/>
</dbReference>
<dbReference type="SUPFAM" id="SSF57863">
    <property type="entry name" value="ArfGap/RecO-like zinc finger"/>
    <property type="match status" value="1"/>
</dbReference>
<dbReference type="Gene3D" id="2.40.50.140">
    <property type="entry name" value="Nucleic acid-binding proteins"/>
    <property type="match status" value="1"/>
</dbReference>
<reference evidence="10 11" key="1">
    <citation type="journal article" date="2017" name="Antonie Van Leeuwenhoek">
        <title>Rhizobium rhizosphaerae sp. nov., a novel species isolated from rice rhizosphere.</title>
        <authorList>
            <person name="Zhao J.J."/>
            <person name="Zhang J."/>
            <person name="Zhang R.J."/>
            <person name="Zhang C.W."/>
            <person name="Yin H.Q."/>
            <person name="Zhang X.X."/>
        </authorList>
    </citation>
    <scope>NUCLEOTIDE SEQUENCE [LARGE SCALE GENOMIC DNA]</scope>
    <source>
        <strain evidence="10 11">E3</strain>
    </source>
</reference>
<gene>
    <name evidence="8 10" type="primary">recO</name>
    <name evidence="10" type="ORF">GLIP_2980</name>
</gene>
<evidence type="ECO:0000313" key="10">
    <source>
        <dbReference type="EMBL" id="GAC15601.1"/>
    </source>
</evidence>
<dbReference type="InterPro" id="IPR022572">
    <property type="entry name" value="DNA_rep/recomb_RecO_N"/>
</dbReference>
<protein>
    <recommendedName>
        <fullName evidence="3 8">DNA repair protein RecO</fullName>
    </recommendedName>
    <alternativeName>
        <fullName evidence="7 8">Recombination protein O</fullName>
    </alternativeName>
</protein>
<accession>K6XV95</accession>
<evidence type="ECO:0000256" key="6">
    <source>
        <dbReference type="ARBA" id="ARBA00023204"/>
    </source>
</evidence>
<name>K6XV95_9ALTE</name>
<evidence type="ECO:0000256" key="1">
    <source>
        <dbReference type="ARBA" id="ARBA00003065"/>
    </source>
</evidence>
<dbReference type="InterPro" id="IPR042242">
    <property type="entry name" value="RecO_C"/>
</dbReference>
<dbReference type="GO" id="GO:0006310">
    <property type="term" value="P:DNA recombination"/>
    <property type="evidence" value="ECO:0007669"/>
    <property type="project" value="UniProtKB-UniRule"/>
</dbReference>
<comment type="similarity">
    <text evidence="2 8">Belongs to the RecO family.</text>
</comment>
<keyword evidence="11" id="KW-1185">Reference proteome</keyword>
<dbReference type="HAMAP" id="MF_00201">
    <property type="entry name" value="RecO"/>
    <property type="match status" value="1"/>
</dbReference>
<dbReference type="PANTHER" id="PTHR33991:SF1">
    <property type="entry name" value="DNA REPAIR PROTEIN RECO"/>
    <property type="match status" value="1"/>
</dbReference>
<comment type="function">
    <text evidence="1 8">Involved in DNA repair and RecF pathway recombination.</text>
</comment>
<keyword evidence="5 8" id="KW-0233">DNA recombination</keyword>
<sequence length="242" mass="27757">MTELATMLNGLVIHRRQYRETSFIVDFFTKEQGRVSAVCRGVRGGKSAKANEKKSLLQPFQPLSLTFSGRHELKNLNQIEGNGRAFQLHGVTLFSAMYLNELLNRVLPKEVSYPEVFDLYLASLFRMANNENMEVVLREFEICLIQNIGYGIDWIVDCHSGERIQANSYYSFINDQGFQCLAAKEQTANCFLGADLIKIADYHWDKQSLTVAKRITRMAFKPILGDKPLKSRELFTKLERTE</sequence>
<dbReference type="InterPro" id="IPR037278">
    <property type="entry name" value="ARFGAP/RecO"/>
</dbReference>
<proteinExistence type="inferred from homology"/>
<evidence type="ECO:0000256" key="5">
    <source>
        <dbReference type="ARBA" id="ARBA00023172"/>
    </source>
</evidence>
<dbReference type="InterPro" id="IPR012340">
    <property type="entry name" value="NA-bd_OB-fold"/>
</dbReference>
<dbReference type="Pfam" id="PF11967">
    <property type="entry name" value="RecO_N"/>
    <property type="match status" value="1"/>
</dbReference>
<dbReference type="InterPro" id="IPR003717">
    <property type="entry name" value="RecO"/>
</dbReference>
<comment type="caution">
    <text evidence="10">The sequence shown here is derived from an EMBL/GenBank/DDBJ whole genome shotgun (WGS) entry which is preliminary data.</text>
</comment>
<dbReference type="EMBL" id="BAEN01000059">
    <property type="protein sequence ID" value="GAC15601.1"/>
    <property type="molecule type" value="Genomic_DNA"/>
</dbReference>
<dbReference type="RefSeq" id="WP_008845406.1">
    <property type="nucleotide sequence ID" value="NZ_BAEN01000059.1"/>
</dbReference>
<dbReference type="Gene3D" id="1.20.1440.120">
    <property type="entry name" value="Recombination protein O, C-terminal domain"/>
    <property type="match status" value="1"/>
</dbReference>
<feature type="domain" description="DNA replication/recombination mediator RecO N-terminal" evidence="9">
    <location>
        <begin position="9"/>
        <end position="80"/>
    </location>
</feature>
<evidence type="ECO:0000256" key="7">
    <source>
        <dbReference type="ARBA" id="ARBA00033409"/>
    </source>
</evidence>
<dbReference type="eggNOG" id="COG1381">
    <property type="taxonomic scope" value="Bacteria"/>
</dbReference>
<dbReference type="SUPFAM" id="SSF50249">
    <property type="entry name" value="Nucleic acid-binding proteins"/>
    <property type="match status" value="1"/>
</dbReference>